<dbReference type="Proteomes" id="UP001634007">
    <property type="component" value="Unassembled WGS sequence"/>
</dbReference>
<evidence type="ECO:0000313" key="2">
    <source>
        <dbReference type="EMBL" id="KAL3718178.1"/>
    </source>
</evidence>
<dbReference type="PANTHER" id="PTHR31642">
    <property type="entry name" value="TRICHOTHECENE 3-O-ACETYLTRANSFERASE"/>
    <property type="match status" value="1"/>
</dbReference>
<evidence type="ECO:0000256" key="1">
    <source>
        <dbReference type="ARBA" id="ARBA00009861"/>
    </source>
</evidence>
<gene>
    <name evidence="2" type="ORF">ACJRO7_003331</name>
</gene>
<proteinExistence type="inferred from homology"/>
<dbReference type="Pfam" id="PF02458">
    <property type="entry name" value="Transferase"/>
    <property type="match status" value="1"/>
</dbReference>
<keyword evidence="3" id="KW-1185">Reference proteome</keyword>
<protein>
    <recommendedName>
        <fullName evidence="4">Omega-hydroxypalmitate O-feruloyl transferase</fullName>
    </recommendedName>
</protein>
<accession>A0ABD3IXF6</accession>
<name>A0ABD3IXF6_EUCGL</name>
<dbReference type="InterPro" id="IPR050317">
    <property type="entry name" value="Plant_Fungal_Acyltransferase"/>
</dbReference>
<evidence type="ECO:0000313" key="3">
    <source>
        <dbReference type="Proteomes" id="UP001634007"/>
    </source>
</evidence>
<organism evidence="2 3">
    <name type="scientific">Eucalyptus globulus</name>
    <name type="common">Tasmanian blue gum</name>
    <dbReference type="NCBI Taxonomy" id="34317"/>
    <lineage>
        <taxon>Eukaryota</taxon>
        <taxon>Viridiplantae</taxon>
        <taxon>Streptophyta</taxon>
        <taxon>Embryophyta</taxon>
        <taxon>Tracheophyta</taxon>
        <taxon>Spermatophyta</taxon>
        <taxon>Magnoliopsida</taxon>
        <taxon>eudicotyledons</taxon>
        <taxon>Gunneridae</taxon>
        <taxon>Pentapetalae</taxon>
        <taxon>rosids</taxon>
        <taxon>malvids</taxon>
        <taxon>Myrtales</taxon>
        <taxon>Myrtaceae</taxon>
        <taxon>Myrtoideae</taxon>
        <taxon>Eucalypteae</taxon>
        <taxon>Eucalyptus</taxon>
    </lineage>
</organism>
<evidence type="ECO:0008006" key="4">
    <source>
        <dbReference type="Google" id="ProtNLM"/>
    </source>
</evidence>
<dbReference type="PANTHER" id="PTHR31642:SF318">
    <property type="entry name" value="OMEGA-HYDROXYPALMITATE O-FERULOYL TRANSFERASE"/>
    <property type="match status" value="1"/>
</dbReference>
<comment type="similarity">
    <text evidence="1">Belongs to the plant acyltransferase family.</text>
</comment>
<dbReference type="InterPro" id="IPR023213">
    <property type="entry name" value="CAT-like_dom_sf"/>
</dbReference>
<dbReference type="Gene3D" id="3.30.559.10">
    <property type="entry name" value="Chloramphenicol acetyltransferase-like domain"/>
    <property type="match status" value="2"/>
</dbReference>
<dbReference type="AlphaFoldDB" id="A0ABD3IXF6"/>
<reference evidence="2 3" key="1">
    <citation type="submission" date="2024-11" db="EMBL/GenBank/DDBJ databases">
        <title>Chromosome-level genome assembly of Eucalyptus globulus Labill. provides insights into its genome evolution.</title>
        <authorList>
            <person name="Li X."/>
        </authorList>
    </citation>
    <scope>NUCLEOTIDE SEQUENCE [LARGE SCALE GENOMIC DNA]</scope>
    <source>
        <strain evidence="2">CL2024</strain>
        <tissue evidence="2">Fresh tender leaves</tissue>
    </source>
</reference>
<sequence length="441" mass="48833">MIINLQTSLMEAPAKENILKVERSSPVAVLPEYETPEGSMFLSSLDQMAPAIVPTVYCFDRSDANVVDVIKQALAKVLVHYYPIAGRLAKNSRGKLVVDCQKKLGVSFVEATADCVIKNLGNLIIFDSDVLGKLVYRDPMEHILEVAPLLTAQVTKFRCGGFTLGIALSHCMADGVSAMNFMNAWAEIARGEPLSLVPCHDRTVLKSRLPPRITGPYNEFVHISDVSNMTAFYEEQQFVQKSFHFDAEKLAILKIMATKDEQVTGSCTNFIALAAFVWRARSVALKMKLHQQSKLLLAVNFRYRLTPPLPDGYFGNAVALPCCLCSVGELIEEPISASAGRIKKAIESVTDNYIRSRIDYLDMYQYEGFPLGTLVITSWTGLEYGYTNFGWGEPTFGMGDLLRETCLFMTEGKEKGITVVLGLPLSAMNTFEKLVCDLNEA</sequence>
<comment type="caution">
    <text evidence="2">The sequence shown here is derived from an EMBL/GenBank/DDBJ whole genome shotgun (WGS) entry which is preliminary data.</text>
</comment>
<dbReference type="EMBL" id="JBJKBG010000010">
    <property type="protein sequence ID" value="KAL3718178.1"/>
    <property type="molecule type" value="Genomic_DNA"/>
</dbReference>